<keyword evidence="8" id="KW-1133">Transmembrane helix</keyword>
<accession>A9AVF1</accession>
<dbReference type="InterPro" id="IPR018247">
    <property type="entry name" value="EF_Hand_1_Ca_BS"/>
</dbReference>
<dbReference type="CDD" id="cd00110">
    <property type="entry name" value="LamG"/>
    <property type="match status" value="1"/>
</dbReference>
<evidence type="ECO:0000256" key="6">
    <source>
        <dbReference type="SAM" id="Coils"/>
    </source>
</evidence>
<evidence type="ECO:0000256" key="2">
    <source>
        <dbReference type="ARBA" id="ARBA00022525"/>
    </source>
</evidence>
<dbReference type="Gene3D" id="2.60.120.200">
    <property type="match status" value="6"/>
</dbReference>
<feature type="domain" description="Laminin G" evidence="9">
    <location>
        <begin position="2369"/>
        <end position="2503"/>
    </location>
</feature>
<proteinExistence type="predicted"/>
<feature type="transmembrane region" description="Helical" evidence="8">
    <location>
        <begin position="294"/>
        <end position="315"/>
    </location>
</feature>
<dbReference type="InterPro" id="IPR059100">
    <property type="entry name" value="TSP3_bac"/>
</dbReference>
<evidence type="ECO:0000313" key="12">
    <source>
        <dbReference type="Proteomes" id="UP000000787"/>
    </source>
</evidence>
<dbReference type="eggNOG" id="COG3266">
    <property type="taxonomic scope" value="Bacteria"/>
</dbReference>
<evidence type="ECO:0000256" key="7">
    <source>
        <dbReference type="SAM" id="MobiDB-lite"/>
    </source>
</evidence>
<feature type="transmembrane region" description="Helical" evidence="8">
    <location>
        <begin position="322"/>
        <end position="340"/>
    </location>
</feature>
<evidence type="ECO:0000256" key="5">
    <source>
        <dbReference type="ARBA" id="ARBA00023157"/>
    </source>
</evidence>
<feature type="domain" description="LamG-like jellyroll fold" evidence="10">
    <location>
        <begin position="2976"/>
        <end position="3112"/>
    </location>
</feature>
<keyword evidence="6" id="KW-0175">Coiled coil</keyword>
<feature type="region of interest" description="Disordered" evidence="7">
    <location>
        <begin position="385"/>
        <end position="409"/>
    </location>
</feature>
<dbReference type="eggNOG" id="COG3386">
    <property type="taxonomic scope" value="Bacteria"/>
</dbReference>
<dbReference type="eggNOG" id="COG2931">
    <property type="taxonomic scope" value="Bacteria"/>
</dbReference>
<evidence type="ECO:0000256" key="4">
    <source>
        <dbReference type="ARBA" id="ARBA00022837"/>
    </source>
</evidence>
<evidence type="ECO:0000259" key="10">
    <source>
        <dbReference type="SMART" id="SM00560"/>
    </source>
</evidence>
<evidence type="ECO:0000256" key="1">
    <source>
        <dbReference type="ARBA" id="ARBA00004613"/>
    </source>
</evidence>
<keyword evidence="5" id="KW-1015">Disulfide bond</keyword>
<feature type="coiled-coil region" evidence="6">
    <location>
        <begin position="345"/>
        <end position="372"/>
    </location>
</feature>
<feature type="region of interest" description="Disordered" evidence="7">
    <location>
        <begin position="1482"/>
        <end position="1521"/>
    </location>
</feature>
<dbReference type="PANTHER" id="PTHR42535:SF2">
    <property type="entry name" value="CHROMOSOME UNDETERMINED SCAFFOLD_146, WHOLE GENOME SHOTGUN SEQUENCE"/>
    <property type="match status" value="1"/>
</dbReference>
<feature type="transmembrane region" description="Helical" evidence="8">
    <location>
        <begin position="1223"/>
        <end position="1253"/>
    </location>
</feature>
<feature type="transmembrane region" description="Helical" evidence="8">
    <location>
        <begin position="1136"/>
        <end position="1163"/>
    </location>
</feature>
<dbReference type="SUPFAM" id="SSF49899">
    <property type="entry name" value="Concanavalin A-like lectins/glucanases"/>
    <property type="match status" value="7"/>
</dbReference>
<evidence type="ECO:0000256" key="3">
    <source>
        <dbReference type="ARBA" id="ARBA00022729"/>
    </source>
</evidence>
<feature type="domain" description="LamG-like jellyroll fold" evidence="10">
    <location>
        <begin position="2369"/>
        <end position="2508"/>
    </location>
</feature>
<dbReference type="Proteomes" id="UP000000787">
    <property type="component" value="Chromosome"/>
</dbReference>
<protein>
    <submittedName>
        <fullName evidence="11">LamG domain protein jellyroll fold domain protein</fullName>
    </submittedName>
</protein>
<keyword evidence="2" id="KW-0964">Secreted</keyword>
<dbReference type="InParanoid" id="A9AVF1"/>
<comment type="subcellular location">
    <subcellularLocation>
        <location evidence="1">Secreted</location>
    </subcellularLocation>
</comment>
<keyword evidence="12" id="KW-1185">Reference proteome</keyword>
<dbReference type="HOGENOM" id="CLU_224181_0_0_0"/>
<keyword evidence="4" id="KW-0106">Calcium</keyword>
<feature type="domain" description="LamG-like jellyroll fold" evidence="10">
    <location>
        <begin position="2656"/>
        <end position="2792"/>
    </location>
</feature>
<feature type="transmembrane region" description="Helical" evidence="8">
    <location>
        <begin position="1183"/>
        <end position="1202"/>
    </location>
</feature>
<dbReference type="BioCyc" id="HAUR316274:GHYA-2028-MONOMER"/>
<feature type="domain" description="LamG-like jellyroll fold" evidence="10">
    <location>
        <begin position="1687"/>
        <end position="1826"/>
    </location>
</feature>
<name>A9AVF1_HERA2</name>
<feature type="transmembrane region" description="Helical" evidence="8">
    <location>
        <begin position="1103"/>
        <end position="1124"/>
    </location>
</feature>
<dbReference type="InterPro" id="IPR006558">
    <property type="entry name" value="LamG-like"/>
</dbReference>
<feature type="region of interest" description="Disordered" evidence="7">
    <location>
        <begin position="445"/>
        <end position="464"/>
    </location>
</feature>
<reference evidence="11 12" key="1">
    <citation type="journal article" date="2011" name="Stand. Genomic Sci.">
        <title>Complete genome sequence of the filamentous gliding predatory bacterium Herpetosiphon aurantiacus type strain (114-95(T)).</title>
        <authorList>
            <person name="Kiss H."/>
            <person name="Nett M."/>
            <person name="Domin N."/>
            <person name="Martin K."/>
            <person name="Maresca J.A."/>
            <person name="Copeland A."/>
            <person name="Lapidus A."/>
            <person name="Lucas S."/>
            <person name="Berry K.W."/>
            <person name="Glavina Del Rio T."/>
            <person name="Dalin E."/>
            <person name="Tice H."/>
            <person name="Pitluck S."/>
            <person name="Richardson P."/>
            <person name="Bruce D."/>
            <person name="Goodwin L."/>
            <person name="Han C."/>
            <person name="Detter J.C."/>
            <person name="Schmutz J."/>
            <person name="Brettin T."/>
            <person name="Land M."/>
            <person name="Hauser L."/>
            <person name="Kyrpides N.C."/>
            <person name="Ivanova N."/>
            <person name="Goker M."/>
            <person name="Woyke T."/>
            <person name="Klenk H.P."/>
            <person name="Bryant D.A."/>
        </authorList>
    </citation>
    <scope>NUCLEOTIDE SEQUENCE [LARGE SCALE GENOMIC DNA]</scope>
    <source>
        <strain evidence="12">ATCC 23779 / DSM 785 / 114-95</strain>
    </source>
</reference>
<sequence>MRWLNTLTPWRIVGLLTLLCLGLAGLARSPQALPTSADPIQRAWQLAQISGSYRYSIDLAQTTTAAPSLANAGANPQRSERLSINGTIDQAADRMEMTIANNAEQNVSNSFALKIEQGRSFGRYGTGNWQPIEQSSDLFAPAGDPLGFLAGLEQVTSLGKETRNVGNLRLEFQHYQFNFNGEQFATYLQPKLEAQLRQRGELPVGMSLDTSTSYAQMNGTGEVWLDQHGLPSRLNLHLNLPAQADGSNVSATIRSDFFDFDQRRLALASSSFWQQPDRWLGYRLDQTQRQLQPLAQIALIPCLEILLLALAVVFWRKRRTQTLMAASVISAMLITPMLQAENVAATRSKQLAKQAEQTEQQAQAELQQQAMTKTQNLWQPNTKPEAQALSPKQLASNGSDSDGDGLSDADEDDWYSCATLGSSTGYCAGVSNAKDYDGDGLSDGAEVNQLGTLPRNSDSDGDSIPDGLEVKGFRYQGQQWYLDPLSNDSNQDGLLDSVDCGIWSQTSNAYNPNAICPDTDGDGQPDLFDRDNDNDGINDDVDLSPNLLSSAVFDDQNPLKLQIDNLKTNRPVFVDFQLRPTDLEHLSYSSRILDWPANDNQGQIQRVLDTTFATSTNSDIRINAINADYGDVMMVPMLEITMPYSTGHYANLPITTTYQNNQRQLGVGVEQWLDSSELDPYGITVRDLDTNSGNLLAYVPVVRVSNSMGGNPAAFAARMLYYPEQGSNGTANWGAAQQVRLVWLVQMITDECVDAEADPSTCARQENLSIVQIYDEAWSLAGMSVSEDHGAKTAIMYEQPSSDSNLQLDDELWMVAWNLNNTFIRGRDCDTLNGTTCQGNGQRDVRINNLASQIASWSSNSSNIAVQTSNFLHEGYLSQISMQQISDLLETQFNSYSSQTNPSLLIAQEKSNRSLNLQDGAGLSNGLARFDLNPSTIKLTTIAGMSWATYQFINGAWQNYAIDDYLTLLETTLRTNQTFIQHEVGEELSGKLIWAQLFYASINQGFLGLAEIDSVPVWKPSADALTEQDYQATWFVNPSPSGGHGFAATANLYAEQLQKVYKNLRKAQSTSNKWAKFDRTLSHDKIDPTSLQGLKTVRAATNYAIGVSIGLTLLGGTLLLIGLTTNNAALIKTSQIILTAASMLLVVTRITMIVSQMTAVVRAGSTLISTLSMLQSVAKANRSLGTVNLVIALTMIWGVFIFQLASGQFGWGSHSANLALAQAIAATIMIFVMLVIAFIPIIGPLIVAIISLVDLILRLFNIRGFSDWMSQFIADQLYEANNLLDNLSDPNRLNITSKTIDLLYPELGFVRSNALSMTFAVTNTLKYNDHFDVGDARRSTFRYWLQRSATDQHAALGQNQMRNEWDAIGNRQIQTSAEISLPEALPFSDVGTGINRSLGQQLFITEASVAPYEGCWLVATIEVDCTWYDTKGSSHSNIGEFQYFDILPDTIEQFANLDWNMNPDLRFNQIKDADGDGLISQALGGVDPDDTRFDSDNDGLSDYVELSNGTNPQNGDSDQDQLSDFEEHAYHTNPLNRDSDSDGLVDYVEFKQGWLVAYSDLSSTQTKLARIWSGNSSDADNDSLSDLEEYTFGFNPWVATDPSLIDNLVEIERLSVNEQNAPRLLAQFGEREQSQAFADSSGANHTLRCSPSQCPSLAIGRYANGVKFDGTNDQLNSNVGMLELAQASFTLAAWVKTTSTKQAIITKNDGDSTWERGEKSFYINANGQPTFVGFGNNYITSNQSVNDDRWHHVAVEWDYPNLTGTIYIDGIDRTNRTSTNYRTNNRDNANDTLKVGRNNSNSNEAANNFKGLLDEVAVFDRTLGTAQINDLMQGRYNPNDRLLAPGAALSYQATISNTLPAQSVNGQLSASNQTSDPDLANPNIALRMETLDRQQSYRNSAGSNETAYCLGQRCPTSELLGGRDYAVRFDGIDDQLSIPMQLDADVATGEMLRSLKFSIKLEQLPASGQTATIYSSVVSATSDLQIVINSAGNLVISVGGSTSSSYYNGSTTDSTWRKPHYSVYSFANNLNMWVEVQLDYRNFSDTTGRTTLSINGTQDSRLDYSYWPRLNIGNARLGANANSKAFQGSLGYLWATNEKNVRLLDLNFNEDYGYTGNYYHNTAGNQQALSCGTSSTCPSYQLQGYNGQAIRLDGNDDYLNLPNSASFTPGERTLRMAVKLEQLPASGQVVSLLDTVCANSNSYCLDLTINSSGQLIMHISPGTTLTSSTIFSQANLNTWVQLEFDFVIAFNSSSRSSVMVYANGSLVLIDSQFSIGPLELAPSRIGRSVANTNPLKASIDDLFIQGSYNLSFDAPPFDSEMRNHVNQARVASCEFVLTCPAFEQNGRYDQALSFDGLNDSLLLDRSISEDFSISFWLRSNQTSGAASNWWQGTGLIDANVLSPSNDFGISLGNNGQVMFGLGNSNGTSTTIKTRAINDNQWHHVVATRHKQTGAIKLYLDGTLAISGTGHLNRLDIPQLRIGAALNNSNFYQGQLDELVIIPAVIERDAVQFLMQSTYPAIKIDADFAPFHLPAQTSMVVSSTAQVNPNIISSQQRFEQEAEAAIALQQNIGYPVTDLNANKLPIFLPFEDVPGSQNFKNVGNVSYWSNLGYDKTNLECSNPDCPSAGLRGYVERAAYFDGNGDHLRFSDQCCSPEATTIAAWVNGNSGTIADLRNPNNATGLRLAYDNFLITIDLDGSTASGGNASFVVPFELPEGQWSHVVANYDKTNQLATVYINGQLAASTALPGANGTHASLSSQFPTIGANQGDGGDFYRGYLDDLRIYQVVLSASQIQSLYKTSAPILKFEFDEEQNTSEFHDRSQAGYLGKPITTQCATLDLESIRANQLATSPSTLYVAKANDRLASIRLNSQVTQPLSASSVLCAGDQLSVGLINSNGSTSLIANKTIDVAAIGNGSAIFQQGSNRITLRWAIDDQLLYRHNPAPGTDGKIGRTVLFDGKGAIQVDQANAINNLQNQFTILAWVKPDTITDTTSLQRFIAAGRDNSVNGFGFGLSGSALNFGIFGGFKYSSSATVAPRVWQQVAVVFDASNDAKFYLDGEYIDTIAGSSAVPANNDDPLFIGASTDQQGLFNDQFRGQLDELTIYQRELSTAEIYNLYLRDLRWYRARSTSYLTIDNDQPSVSLLASNHYRANAPFQLAVSATDPSSSIRLVDMGVRGPQASSYEWTSVAVCAEAQANNAAWCPVIDPSKFGGAGSYQVIFRAVDAVGHETTSAAATLYVDGAGPIATLEHNQNWRALQPVANHDLQWTLTLSGTIGDPQLGNGIAGSGLEQTKVLIGLFDQQNRLIGSESWQQAQVNGERWSINYQISGSRPSGSYRVEMSAVDQVGNQLTTALRANQAQQQSLLLDGRPPSVDLFQAIAATPLISETWQISGTLNELPSWHGAVASYHFETAAARNDSSGNNYHASCNACPSSATGQFGMAASFNPANQQRLTVATTASLNLSQASFSAWIKPNWNSSTGSAYSILALADSSNTRYNWQIASDYRSIRLFNGSTTNSISATITPNQWQHVALVQTGSEWTAYLNGTNLGSVEQSFGTTSNLPLQIGAAKPNSGFFNGQLDEVQIYERALSAREIYALAQSEHAGVNQAQIWLEAYHFDGSPSSEIWQSAPIQAQGTDLATWSYNPPAASEGFYQLHVRGNDAFANTNDERIIWRGSIDTQAPRVSINATQGGSGANSYTDYVISAEDLFIDENSLLSPCAGSPISYGYYPNPARINRLSVSCRVNGHSQSIVIVKACDYAGHCSTSSVDPLPTPTPTATAIPSATPIASATPTASATIIPSATPSATIVPSVTATGVPSVTPTAIATASTTAIASLTATATATLTATPSASPTATATATSTTTPTATATLTITPTKTATATAVPSITPSPTPTIVRWYFPWVTVQ</sequence>
<dbReference type="KEGG" id="hau:Haur_1999"/>
<keyword evidence="3" id="KW-0732">Signal</keyword>
<feature type="compositionally biased region" description="Polar residues" evidence="7">
    <location>
        <begin position="1507"/>
        <end position="1516"/>
    </location>
</feature>
<keyword evidence="8" id="KW-0472">Membrane</keyword>
<dbReference type="SMART" id="SM00282">
    <property type="entry name" value="LamG"/>
    <property type="match status" value="2"/>
</dbReference>
<feature type="domain" description="Laminin G" evidence="9">
    <location>
        <begin position="1687"/>
        <end position="1821"/>
    </location>
</feature>
<dbReference type="eggNOG" id="COG0515">
    <property type="taxonomic scope" value="Bacteria"/>
</dbReference>
<dbReference type="SMART" id="SM00560">
    <property type="entry name" value="LamGL"/>
    <property type="match status" value="4"/>
</dbReference>
<dbReference type="InterPro" id="IPR001791">
    <property type="entry name" value="Laminin_G"/>
</dbReference>
<evidence type="ECO:0000313" key="11">
    <source>
        <dbReference type="EMBL" id="ABX04642.1"/>
    </source>
</evidence>
<dbReference type="PROSITE" id="PS00018">
    <property type="entry name" value="EF_HAND_1"/>
    <property type="match status" value="1"/>
</dbReference>
<evidence type="ECO:0000259" key="9">
    <source>
        <dbReference type="SMART" id="SM00282"/>
    </source>
</evidence>
<dbReference type="Pfam" id="PF18884">
    <property type="entry name" value="TSP3_bac"/>
    <property type="match status" value="2"/>
</dbReference>
<keyword evidence="8" id="KW-0812">Transmembrane</keyword>
<organism evidence="11 12">
    <name type="scientific">Herpetosiphon aurantiacus (strain ATCC 23779 / DSM 785 / 114-95)</name>
    <dbReference type="NCBI Taxonomy" id="316274"/>
    <lineage>
        <taxon>Bacteria</taxon>
        <taxon>Bacillati</taxon>
        <taxon>Chloroflexota</taxon>
        <taxon>Chloroflexia</taxon>
        <taxon>Herpetosiphonales</taxon>
        <taxon>Herpetosiphonaceae</taxon>
        <taxon>Herpetosiphon</taxon>
    </lineage>
</organism>
<dbReference type="Pfam" id="PF13385">
    <property type="entry name" value="Laminin_G_3"/>
    <property type="match status" value="6"/>
</dbReference>
<dbReference type="EMBL" id="CP000875">
    <property type="protein sequence ID" value="ABX04642.1"/>
    <property type="molecule type" value="Genomic_DNA"/>
</dbReference>
<evidence type="ECO:0000256" key="8">
    <source>
        <dbReference type="SAM" id="Phobius"/>
    </source>
</evidence>
<gene>
    <name evidence="11" type="ordered locus">Haur_1999</name>
</gene>
<dbReference type="InterPro" id="IPR013320">
    <property type="entry name" value="ConA-like_dom_sf"/>
</dbReference>
<dbReference type="PANTHER" id="PTHR42535">
    <property type="entry name" value="OOKINETE PROTEIN, PUTATIVE-RELATED"/>
    <property type="match status" value="1"/>
</dbReference>
<dbReference type="STRING" id="316274.Haur_1999"/>